<dbReference type="PANTHER" id="PTHR43428:SF1">
    <property type="entry name" value="ARSENATE REDUCTASE"/>
    <property type="match status" value="1"/>
</dbReference>
<dbReference type="CDD" id="cd16345">
    <property type="entry name" value="LMWP_ArsC"/>
    <property type="match status" value="1"/>
</dbReference>
<reference evidence="3 4" key="1">
    <citation type="submission" date="2019-03" db="EMBL/GenBank/DDBJ databases">
        <title>Genomic Encyclopedia of Type Strains, Phase IV (KMG-IV): sequencing the most valuable type-strain genomes for metagenomic binning, comparative biology and taxonomic classification.</title>
        <authorList>
            <person name="Goeker M."/>
        </authorList>
    </citation>
    <scope>NUCLEOTIDE SEQUENCE [LARGE SCALE GENOMIC DNA]</scope>
    <source>
        <strain evidence="3 4">DSM 9035</strain>
    </source>
</reference>
<evidence type="ECO:0000313" key="3">
    <source>
        <dbReference type="EMBL" id="TCT03169.1"/>
    </source>
</evidence>
<dbReference type="AlphaFoldDB" id="A0A4R3LU87"/>
<organism evidence="3 4">
    <name type="scientific">Aquabacter spiritensis</name>
    <dbReference type="NCBI Taxonomy" id="933073"/>
    <lineage>
        <taxon>Bacteria</taxon>
        <taxon>Pseudomonadati</taxon>
        <taxon>Pseudomonadota</taxon>
        <taxon>Alphaproteobacteria</taxon>
        <taxon>Hyphomicrobiales</taxon>
        <taxon>Xanthobacteraceae</taxon>
        <taxon>Aquabacter</taxon>
    </lineage>
</organism>
<dbReference type="GO" id="GO:0046685">
    <property type="term" value="P:response to arsenic-containing substance"/>
    <property type="evidence" value="ECO:0007669"/>
    <property type="project" value="UniProtKB-KW"/>
</dbReference>
<evidence type="ECO:0000256" key="1">
    <source>
        <dbReference type="ARBA" id="ARBA00022849"/>
    </source>
</evidence>
<dbReference type="Proteomes" id="UP000294664">
    <property type="component" value="Unassembled WGS sequence"/>
</dbReference>
<dbReference type="OrthoDB" id="9793058at2"/>
<dbReference type="RefSeq" id="WP_132032901.1">
    <property type="nucleotide sequence ID" value="NZ_SMAI01000010.1"/>
</dbReference>
<dbReference type="PANTHER" id="PTHR43428">
    <property type="entry name" value="ARSENATE REDUCTASE"/>
    <property type="match status" value="1"/>
</dbReference>
<dbReference type="SMART" id="SM00226">
    <property type="entry name" value="LMWPc"/>
    <property type="match status" value="1"/>
</dbReference>
<dbReference type="InterPro" id="IPR036196">
    <property type="entry name" value="Ptyr_pPase_sf"/>
</dbReference>
<dbReference type="InterPro" id="IPR023485">
    <property type="entry name" value="Ptyr_pPase"/>
</dbReference>
<protein>
    <submittedName>
        <fullName evidence="3">Arsenate reductase</fullName>
    </submittedName>
</protein>
<name>A0A4R3LU87_9HYPH</name>
<keyword evidence="4" id="KW-1185">Reference proteome</keyword>
<dbReference type="Gene3D" id="3.40.50.2300">
    <property type="match status" value="1"/>
</dbReference>
<feature type="domain" description="Phosphotyrosine protein phosphatase I" evidence="2">
    <location>
        <begin position="10"/>
        <end position="148"/>
    </location>
</feature>
<gene>
    <name evidence="3" type="ORF">EDC64_11032</name>
</gene>
<evidence type="ECO:0000313" key="4">
    <source>
        <dbReference type="Proteomes" id="UP000294664"/>
    </source>
</evidence>
<evidence type="ECO:0000259" key="2">
    <source>
        <dbReference type="SMART" id="SM00226"/>
    </source>
</evidence>
<keyword evidence="1" id="KW-0059">Arsenical resistance</keyword>
<comment type="caution">
    <text evidence="3">The sequence shown here is derived from an EMBL/GenBank/DDBJ whole genome shotgun (WGS) entry which is preliminary data.</text>
</comment>
<dbReference type="SUPFAM" id="SSF52788">
    <property type="entry name" value="Phosphotyrosine protein phosphatases I"/>
    <property type="match status" value="1"/>
</dbReference>
<accession>A0A4R3LU87</accession>
<proteinExistence type="predicted"/>
<sequence length="179" mass="19429">MSVPDDVAPYTVLFLCNTNCGRSIMAEAILNRDGNGRFRAYSAGTRPASEVNPYALETLVAEGYPIIGLRSKSVEEFLGPDAPEMDFIFTLCDEAAGEETPEWPGDPATAHWGIENPSTIDGSPIDKERAFETAFHFLKNRLLAFSALPLKSLDRLSLHSHLQAIGQQDGASASAEKVD</sequence>
<dbReference type="EMBL" id="SMAI01000010">
    <property type="protein sequence ID" value="TCT03169.1"/>
    <property type="molecule type" value="Genomic_DNA"/>
</dbReference>
<dbReference type="Pfam" id="PF01451">
    <property type="entry name" value="LMWPc"/>
    <property type="match status" value="1"/>
</dbReference>